<dbReference type="GO" id="GO:0005524">
    <property type="term" value="F:ATP binding"/>
    <property type="evidence" value="ECO:0007669"/>
    <property type="project" value="UniProtKB-KW"/>
</dbReference>
<evidence type="ECO:0000256" key="8">
    <source>
        <dbReference type="ARBA" id="ARBA00022833"/>
    </source>
</evidence>
<evidence type="ECO:0000256" key="12">
    <source>
        <dbReference type="ARBA" id="ARBA00031499"/>
    </source>
</evidence>
<dbReference type="InterPro" id="IPR014729">
    <property type="entry name" value="Rossmann-like_a/b/a_fold"/>
</dbReference>
<dbReference type="Gene3D" id="1.20.120.1910">
    <property type="entry name" value="Cysteine-tRNA ligase, C-terminal anti-codon recognition domain"/>
    <property type="match status" value="1"/>
</dbReference>
<evidence type="ECO:0000256" key="10">
    <source>
        <dbReference type="ARBA" id="ARBA00022917"/>
    </source>
</evidence>
<dbReference type="InterPro" id="IPR032678">
    <property type="entry name" value="tRNA-synt_1_cat_dom"/>
</dbReference>
<name>A0A6J6ZGY3_9ZZZZ</name>
<gene>
    <name evidence="15" type="ORF">UFOPK3046_01640</name>
</gene>
<evidence type="ECO:0000256" key="5">
    <source>
        <dbReference type="ARBA" id="ARBA00022598"/>
    </source>
</evidence>
<keyword evidence="8" id="KW-0862">Zinc</keyword>
<reference evidence="15" key="1">
    <citation type="submission" date="2020-05" db="EMBL/GenBank/DDBJ databases">
        <authorList>
            <person name="Chiriac C."/>
            <person name="Salcher M."/>
            <person name="Ghai R."/>
            <person name="Kavagutti S V."/>
        </authorList>
    </citation>
    <scope>NUCLEOTIDE SEQUENCE</scope>
</reference>
<protein>
    <recommendedName>
        <fullName evidence="3">cysteine--tRNA ligase</fullName>
        <ecNumber evidence="3">6.1.1.16</ecNumber>
    </recommendedName>
    <alternativeName>
        <fullName evidence="12">Cysteinyl-tRNA synthetase</fullName>
    </alternativeName>
</protein>
<evidence type="ECO:0000256" key="9">
    <source>
        <dbReference type="ARBA" id="ARBA00022840"/>
    </source>
</evidence>
<keyword evidence="6" id="KW-0479">Metal-binding</keyword>
<keyword evidence="9" id="KW-0067">ATP-binding</keyword>
<evidence type="ECO:0000256" key="1">
    <source>
        <dbReference type="ARBA" id="ARBA00001947"/>
    </source>
</evidence>
<dbReference type="PRINTS" id="PR00983">
    <property type="entry name" value="TRNASYNTHCYS"/>
</dbReference>
<keyword evidence="5" id="KW-0436">Ligase</keyword>
<dbReference type="InterPro" id="IPR056411">
    <property type="entry name" value="CysS_C"/>
</dbReference>
<evidence type="ECO:0000256" key="6">
    <source>
        <dbReference type="ARBA" id="ARBA00022723"/>
    </source>
</evidence>
<evidence type="ECO:0000256" key="7">
    <source>
        <dbReference type="ARBA" id="ARBA00022741"/>
    </source>
</evidence>
<evidence type="ECO:0000256" key="2">
    <source>
        <dbReference type="ARBA" id="ARBA00005594"/>
    </source>
</evidence>
<feature type="domain" description="Cysteinyl-tRNA synthetase class Ia DALR" evidence="14">
    <location>
        <begin position="395"/>
        <end position="463"/>
    </location>
</feature>
<keyword evidence="7" id="KW-0547">Nucleotide-binding</keyword>
<dbReference type="CDD" id="cd00672">
    <property type="entry name" value="CysRS_core"/>
    <property type="match status" value="1"/>
</dbReference>
<comment type="cofactor">
    <cofactor evidence="1">
        <name>Zn(2+)</name>
        <dbReference type="ChEBI" id="CHEBI:29105"/>
    </cofactor>
</comment>
<dbReference type="EMBL" id="CAFAAQ010000187">
    <property type="protein sequence ID" value="CAB4818926.1"/>
    <property type="molecule type" value="Genomic_DNA"/>
</dbReference>
<dbReference type="Pfam" id="PF23493">
    <property type="entry name" value="CysS_C"/>
    <property type="match status" value="1"/>
</dbReference>
<comment type="similarity">
    <text evidence="2">Belongs to the class-I aminoacyl-tRNA synthetase family.</text>
</comment>
<evidence type="ECO:0000256" key="4">
    <source>
        <dbReference type="ARBA" id="ARBA00022490"/>
    </source>
</evidence>
<dbReference type="Gene3D" id="3.40.50.620">
    <property type="entry name" value="HUPs"/>
    <property type="match status" value="1"/>
</dbReference>
<dbReference type="InterPro" id="IPR015273">
    <property type="entry name" value="Cys-tRNA-synt_Ia_DALR"/>
</dbReference>
<dbReference type="EC" id="6.1.1.16" evidence="3"/>
<evidence type="ECO:0000256" key="11">
    <source>
        <dbReference type="ARBA" id="ARBA00023146"/>
    </source>
</evidence>
<dbReference type="GO" id="GO:0004817">
    <property type="term" value="F:cysteine-tRNA ligase activity"/>
    <property type="evidence" value="ECO:0007669"/>
    <property type="project" value="UniProtKB-EC"/>
</dbReference>
<dbReference type="Pfam" id="PF09190">
    <property type="entry name" value="DALR_2"/>
    <property type="match status" value="1"/>
</dbReference>
<accession>A0A6J6ZGY3</accession>
<organism evidence="15">
    <name type="scientific">freshwater metagenome</name>
    <dbReference type="NCBI Taxonomy" id="449393"/>
    <lineage>
        <taxon>unclassified sequences</taxon>
        <taxon>metagenomes</taxon>
        <taxon>ecological metagenomes</taxon>
    </lineage>
</organism>
<dbReference type="PANTHER" id="PTHR10890:SF30">
    <property type="entry name" value="CYSTEINE--TRNA LIGASE"/>
    <property type="match status" value="1"/>
</dbReference>
<dbReference type="InterPro" id="IPR009080">
    <property type="entry name" value="tRNAsynth_Ia_anticodon-bd"/>
</dbReference>
<dbReference type="GO" id="GO:0005829">
    <property type="term" value="C:cytosol"/>
    <property type="evidence" value="ECO:0007669"/>
    <property type="project" value="TreeGrafter"/>
</dbReference>
<keyword evidence="11" id="KW-0030">Aminoacyl-tRNA synthetase</keyword>
<sequence>MLTESRTTSLRRSETSGVVFTGLSLRSGKKNPTPRSRKRSGEGVPCRTVRCPPMIRLYDTALSAVTPLETREAGKVSMYVCGPTVYGPPHLGHGRFSLVFDILRRYLIWSGNKVSYVSNITDIDDKILQRAAQEGRDWTEVAQEYEQVWYSAMDALGVLRPDHDPHATQYVEQMVQLIADLIEQDAAYVTPDGVYLSVDRVPGYGLLARQSLDEMLTGGGDRVILGEGNKHHPADFVLWKFAKPNEPAWPSPWGSGRPGWHTECVVMSLDLLGDGFDLHGGGMDLAFPHHENERAQAVAIGRPFAGHWMHNGFVEVGGEKMSKSLNNFTTLVDLIASHDPRAYRLVVLGSHYRSPVEVTDSTIAAAENALDRLDSLARRVAEVAPAEPEPAAIAAFQQQMDNDLDTPATYAQIFGLVTEINRALDAGDEQGSAGPLVAAWRQILGAVGLEVFGQAQQAPAEILALASQRDEARAAKEWALADALRDEIHAAGWVAEDSPTGTQVRQA</sequence>
<evidence type="ECO:0000259" key="14">
    <source>
        <dbReference type="SMART" id="SM00840"/>
    </source>
</evidence>
<dbReference type="SUPFAM" id="SSF47323">
    <property type="entry name" value="Anticodon-binding domain of a subclass of class I aminoacyl-tRNA synthetases"/>
    <property type="match status" value="1"/>
</dbReference>
<dbReference type="AlphaFoldDB" id="A0A6J6ZGY3"/>
<keyword evidence="4" id="KW-0963">Cytoplasm</keyword>
<dbReference type="SMART" id="SM00840">
    <property type="entry name" value="DALR_2"/>
    <property type="match status" value="1"/>
</dbReference>
<keyword evidence="10" id="KW-0648">Protein biosynthesis</keyword>
<dbReference type="SUPFAM" id="SSF52374">
    <property type="entry name" value="Nucleotidylyl transferase"/>
    <property type="match status" value="1"/>
</dbReference>
<dbReference type="NCBIfam" id="TIGR00435">
    <property type="entry name" value="cysS"/>
    <property type="match status" value="1"/>
</dbReference>
<evidence type="ECO:0000313" key="15">
    <source>
        <dbReference type="EMBL" id="CAB4818926.1"/>
    </source>
</evidence>
<dbReference type="Pfam" id="PF01406">
    <property type="entry name" value="tRNA-synt_1e"/>
    <property type="match status" value="1"/>
</dbReference>
<dbReference type="InterPro" id="IPR015803">
    <property type="entry name" value="Cys-tRNA-ligase"/>
</dbReference>
<dbReference type="PANTHER" id="PTHR10890">
    <property type="entry name" value="CYSTEINYL-TRNA SYNTHETASE"/>
    <property type="match status" value="1"/>
</dbReference>
<dbReference type="HAMAP" id="MF_00041">
    <property type="entry name" value="Cys_tRNA_synth"/>
    <property type="match status" value="1"/>
</dbReference>
<proteinExistence type="inferred from homology"/>
<evidence type="ECO:0000256" key="3">
    <source>
        <dbReference type="ARBA" id="ARBA00012832"/>
    </source>
</evidence>
<dbReference type="InterPro" id="IPR024909">
    <property type="entry name" value="Cys-tRNA/MSH_ligase"/>
</dbReference>
<evidence type="ECO:0000256" key="13">
    <source>
        <dbReference type="SAM" id="MobiDB-lite"/>
    </source>
</evidence>
<dbReference type="GO" id="GO:0006423">
    <property type="term" value="P:cysteinyl-tRNA aminoacylation"/>
    <property type="evidence" value="ECO:0007669"/>
    <property type="project" value="InterPro"/>
</dbReference>
<dbReference type="GO" id="GO:0046872">
    <property type="term" value="F:metal ion binding"/>
    <property type="evidence" value="ECO:0007669"/>
    <property type="project" value="UniProtKB-KW"/>
</dbReference>
<feature type="region of interest" description="Disordered" evidence="13">
    <location>
        <begin position="21"/>
        <end position="45"/>
    </location>
</feature>